<dbReference type="Pfam" id="PF10109">
    <property type="entry name" value="Phage_TAC_7"/>
    <property type="match status" value="1"/>
</dbReference>
<sequence>MIDPNKTFDLKAPFEHEGETYSQVRLRRPKGRELREMRNAAGRPNAAAGDIYFKAYATLSELPEAVFDEMDGVDVRQIEAWLDNLLGN</sequence>
<dbReference type="Proteomes" id="UP000197050">
    <property type="component" value="Chromosome"/>
</dbReference>
<dbReference type="InterPro" id="IPR019289">
    <property type="entry name" value="Phage_tail_E/E"/>
</dbReference>
<evidence type="ECO:0000313" key="1">
    <source>
        <dbReference type="EMBL" id="ASE39337.1"/>
    </source>
</evidence>
<dbReference type="RefSeq" id="WP_088582530.1">
    <property type="nucleotide sequence ID" value="NZ_CP022048.2"/>
</dbReference>
<accession>A0A1Z3U7S0</accession>
<name>A0A1Z3U7S0_BREVE</name>
<proteinExistence type="predicted"/>
<dbReference type="EMBL" id="CP022048">
    <property type="protein sequence ID" value="ASE39337.1"/>
    <property type="molecule type" value="Genomic_DNA"/>
</dbReference>
<dbReference type="KEGG" id="bvc:CEP68_07385"/>
<protein>
    <submittedName>
        <fullName evidence="1">Phage tail assembly protein</fullName>
    </submittedName>
</protein>
<dbReference type="AlphaFoldDB" id="A0A1Z3U7S0"/>
<dbReference type="GeneID" id="34014110"/>
<organism evidence="1 2">
    <name type="scientific">Brevundimonas vesicularis</name>
    <name type="common">Pseudomonas vesicularis</name>
    <dbReference type="NCBI Taxonomy" id="41276"/>
    <lineage>
        <taxon>Bacteria</taxon>
        <taxon>Pseudomonadati</taxon>
        <taxon>Pseudomonadota</taxon>
        <taxon>Alphaproteobacteria</taxon>
        <taxon>Caulobacterales</taxon>
        <taxon>Caulobacteraceae</taxon>
        <taxon>Brevundimonas</taxon>
    </lineage>
</organism>
<gene>
    <name evidence="1" type="ORF">CEP68_07385</name>
</gene>
<reference evidence="2" key="1">
    <citation type="submission" date="2017-06" db="EMBL/GenBank/DDBJ databases">
        <title>FDA dAtabase for Regulatory Grade micrObial Sequences (FDA-ARGOS): Supporting development and validation of Infectious Disease Dx tests.</title>
        <authorList>
            <person name="Minogue T."/>
            <person name="Wolcott M."/>
            <person name="Wasieloski L."/>
            <person name="Aguilar W."/>
            <person name="Moore D."/>
            <person name="Tallon L."/>
            <person name="Sadzewicz L."/>
            <person name="Sengamalay N."/>
            <person name="Ott S."/>
            <person name="Godinez A."/>
            <person name="Nagaraj S."/>
            <person name="Nadendla S."/>
            <person name="Geyer C."/>
            <person name="Sichtig H."/>
        </authorList>
    </citation>
    <scope>NUCLEOTIDE SEQUENCE [LARGE SCALE GENOMIC DNA]</scope>
    <source>
        <strain evidence="2">FDAARGOS_289</strain>
    </source>
</reference>
<evidence type="ECO:0000313" key="2">
    <source>
        <dbReference type="Proteomes" id="UP000197050"/>
    </source>
</evidence>